<dbReference type="Proteomes" id="UP000002531">
    <property type="component" value="Chromosome"/>
</dbReference>
<name>Q3SSY9_NITWN</name>
<accession>Q3SSY9</accession>
<reference evidence="1 2" key="1">
    <citation type="journal article" date="2006" name="Appl. Environ. Microbiol.">
        <title>Genome sequence of the chemolithoautotrophic nitrite-oxidizing bacterium Nitrobacter winogradskyi Nb-255.</title>
        <authorList>
            <person name="Starkenburg S.R."/>
            <person name="Chain P.S."/>
            <person name="Sayavedra-Soto L.A."/>
            <person name="Hauser L."/>
            <person name="Land M.L."/>
            <person name="Larimer F.W."/>
            <person name="Malfatti S.A."/>
            <person name="Klotz M.G."/>
            <person name="Bottomley P.J."/>
            <person name="Arp D.J."/>
            <person name="Hickey W.J."/>
        </authorList>
    </citation>
    <scope>NUCLEOTIDE SEQUENCE [LARGE SCALE GENOMIC DNA]</scope>
    <source>
        <strain evidence="2">ATCC 25391 / DSM 10237 / CIP 104748 / NCIMB 11846 / Nb-255</strain>
    </source>
</reference>
<dbReference type="OrthoDB" id="8269845at2"/>
<dbReference type="AlphaFoldDB" id="Q3SSY9"/>
<protein>
    <submittedName>
        <fullName evidence="1">Uncharacterized protein</fullName>
    </submittedName>
</protein>
<dbReference type="HOGENOM" id="CLU_2618442_0_0_5"/>
<dbReference type="EMBL" id="CP000115">
    <property type="protein sequence ID" value="ABA04602.1"/>
    <property type="molecule type" value="Genomic_DNA"/>
</dbReference>
<keyword evidence="2" id="KW-1185">Reference proteome</keyword>
<evidence type="ECO:0000313" key="1">
    <source>
        <dbReference type="EMBL" id="ABA04602.1"/>
    </source>
</evidence>
<dbReference type="RefSeq" id="WP_011314620.1">
    <property type="nucleotide sequence ID" value="NC_007406.1"/>
</dbReference>
<evidence type="ECO:0000313" key="2">
    <source>
        <dbReference type="Proteomes" id="UP000002531"/>
    </source>
</evidence>
<organism evidence="1 2">
    <name type="scientific">Nitrobacter winogradskyi (strain ATCC 25391 / DSM 10237 / CIP 104748 / NCIMB 11846 / Nb-255)</name>
    <dbReference type="NCBI Taxonomy" id="323098"/>
    <lineage>
        <taxon>Bacteria</taxon>
        <taxon>Pseudomonadati</taxon>
        <taxon>Pseudomonadota</taxon>
        <taxon>Alphaproteobacteria</taxon>
        <taxon>Hyphomicrobiales</taxon>
        <taxon>Nitrobacteraceae</taxon>
        <taxon>Nitrobacter</taxon>
    </lineage>
</organism>
<dbReference type="KEGG" id="nwi:Nwi_1341"/>
<proteinExistence type="predicted"/>
<sequence>MRSADEGNVVPLRSNNGDIVDRMAADLIRFEATGTESDAIRSLMCTRRYSYSDIATFVDDALAVARQEIVTTEMARAS</sequence>
<gene>
    <name evidence="1" type="ordered locus">Nwi_1341</name>
</gene>